<name>A0A4P1R7J8_LUPAN</name>
<dbReference type="Gene3D" id="1.25.70.10">
    <property type="entry name" value="Transcription termination factor 3, mitochondrial"/>
    <property type="match status" value="1"/>
</dbReference>
<keyword evidence="2" id="KW-0806">Transcription termination</keyword>
<dbReference type="Pfam" id="PF02536">
    <property type="entry name" value="mTERF"/>
    <property type="match status" value="1"/>
</dbReference>
<keyword evidence="2" id="KW-0804">Transcription</keyword>
<dbReference type="AlphaFoldDB" id="A0A4P1R7J8"/>
<keyword evidence="5" id="KW-1185">Reference proteome</keyword>
<comment type="similarity">
    <text evidence="1">Belongs to the mTERF family.</text>
</comment>
<protein>
    <submittedName>
        <fullName evidence="4">Uncharacterized protein</fullName>
    </submittedName>
</protein>
<evidence type="ECO:0000256" key="2">
    <source>
        <dbReference type="ARBA" id="ARBA00022472"/>
    </source>
</evidence>
<dbReference type="EMBL" id="CM007369">
    <property type="protein sequence ID" value="OIW04203.1"/>
    <property type="molecule type" value="Genomic_DNA"/>
</dbReference>
<gene>
    <name evidence="4" type="ORF">TanjilG_00763</name>
</gene>
<dbReference type="PANTHER" id="PTHR13068:SF133">
    <property type="entry name" value="MITOCHONDRIAL TRANSCRIPTION TERMINATION FACTOR FAMILY PROTEIN"/>
    <property type="match status" value="1"/>
</dbReference>
<accession>A0A4P1R7J8</accession>
<proteinExistence type="inferred from homology"/>
<dbReference type="Proteomes" id="UP000188354">
    <property type="component" value="Chromosome LG09"/>
</dbReference>
<organism evidence="4 5">
    <name type="scientific">Lupinus angustifolius</name>
    <name type="common">Narrow-leaved blue lupine</name>
    <dbReference type="NCBI Taxonomy" id="3871"/>
    <lineage>
        <taxon>Eukaryota</taxon>
        <taxon>Viridiplantae</taxon>
        <taxon>Streptophyta</taxon>
        <taxon>Embryophyta</taxon>
        <taxon>Tracheophyta</taxon>
        <taxon>Spermatophyta</taxon>
        <taxon>Magnoliopsida</taxon>
        <taxon>eudicotyledons</taxon>
        <taxon>Gunneridae</taxon>
        <taxon>Pentapetalae</taxon>
        <taxon>rosids</taxon>
        <taxon>fabids</taxon>
        <taxon>Fabales</taxon>
        <taxon>Fabaceae</taxon>
        <taxon>Papilionoideae</taxon>
        <taxon>50 kb inversion clade</taxon>
        <taxon>genistoids sensu lato</taxon>
        <taxon>core genistoids</taxon>
        <taxon>Genisteae</taxon>
        <taxon>Lupinus</taxon>
    </lineage>
</organism>
<evidence type="ECO:0000313" key="4">
    <source>
        <dbReference type="EMBL" id="OIW04203.1"/>
    </source>
</evidence>
<keyword evidence="3" id="KW-0809">Transit peptide</keyword>
<evidence type="ECO:0000313" key="5">
    <source>
        <dbReference type="Proteomes" id="UP000188354"/>
    </source>
</evidence>
<dbReference type="Gramene" id="OIW04203">
    <property type="protein sequence ID" value="OIW04203"/>
    <property type="gene ID" value="TanjilG_00763"/>
</dbReference>
<dbReference type="InterPro" id="IPR003690">
    <property type="entry name" value="MTERF"/>
</dbReference>
<dbReference type="STRING" id="3871.A0A4P1R7J8"/>
<reference evidence="4 5" key="1">
    <citation type="journal article" date="2017" name="Plant Biotechnol. J.">
        <title>A comprehensive draft genome sequence for lupin (Lupinus angustifolius), an emerging health food: insights into plant-microbe interactions and legume evolution.</title>
        <authorList>
            <person name="Hane J.K."/>
            <person name="Ming Y."/>
            <person name="Kamphuis L.G."/>
            <person name="Nelson M.N."/>
            <person name="Garg G."/>
            <person name="Atkins C.A."/>
            <person name="Bayer P.E."/>
            <person name="Bravo A."/>
            <person name="Bringans S."/>
            <person name="Cannon S."/>
            <person name="Edwards D."/>
            <person name="Foley R."/>
            <person name="Gao L.L."/>
            <person name="Harrison M.J."/>
            <person name="Huang W."/>
            <person name="Hurgobin B."/>
            <person name="Li S."/>
            <person name="Liu C.W."/>
            <person name="McGrath A."/>
            <person name="Morahan G."/>
            <person name="Murray J."/>
            <person name="Weller J."/>
            <person name="Jian J."/>
            <person name="Singh K.B."/>
        </authorList>
    </citation>
    <scope>NUCLEOTIDE SEQUENCE [LARGE SCALE GENOMIC DNA]</scope>
    <source>
        <strain evidence="5">cv. Tanjil</strain>
        <tissue evidence="4">Whole plant</tissue>
    </source>
</reference>
<dbReference type="InterPro" id="IPR038538">
    <property type="entry name" value="MTERF_sf"/>
</dbReference>
<evidence type="ECO:0000256" key="3">
    <source>
        <dbReference type="ARBA" id="ARBA00022946"/>
    </source>
</evidence>
<keyword evidence="2" id="KW-0805">Transcription regulation</keyword>
<dbReference type="SMART" id="SM00733">
    <property type="entry name" value="Mterf"/>
    <property type="match status" value="2"/>
</dbReference>
<dbReference type="GO" id="GO:0003676">
    <property type="term" value="F:nucleic acid binding"/>
    <property type="evidence" value="ECO:0007669"/>
    <property type="project" value="InterPro"/>
</dbReference>
<dbReference type="GO" id="GO:0006353">
    <property type="term" value="P:DNA-templated transcription termination"/>
    <property type="evidence" value="ECO:0007669"/>
    <property type="project" value="UniProtKB-KW"/>
</dbReference>
<dbReference type="PANTHER" id="PTHR13068">
    <property type="entry name" value="CGI-12 PROTEIN-RELATED"/>
    <property type="match status" value="1"/>
</dbReference>
<evidence type="ECO:0000256" key="1">
    <source>
        <dbReference type="ARBA" id="ARBA00007692"/>
    </source>
</evidence>
<sequence>MRSTHTSLRSEARLQPYQKWARSEARLQPYQKWARSEARLQPYQKWARSEARLQPYQKWARSEARLQPYQKWARWESRLQSYQKWGWSREISLSAFRKFPFFMSLTEERFAKSMNFLVNDMGWPSEDIAAYPVVLAYSLEKRIIPRCRIIKILKSKDLIKNSLSIGTFTCRSEKSFLMKYVTKFLGDVPLLLDVYKGSVDHRDLL</sequence>